<protein>
    <recommendedName>
        <fullName evidence="4">Transmembrane protein 231</fullName>
        <ecNumber evidence="3">2.3.2.23</ecNumber>
    </recommendedName>
</protein>
<feature type="region of interest" description="Disordered" evidence="18">
    <location>
        <begin position="327"/>
        <end position="391"/>
    </location>
</feature>
<name>E2BKM4_HARSA</name>
<dbReference type="SMART" id="SM00212">
    <property type="entry name" value="UBCc"/>
    <property type="match status" value="1"/>
</dbReference>
<dbReference type="Gene3D" id="3.10.110.10">
    <property type="entry name" value="Ubiquitin Conjugating Enzyme"/>
    <property type="match status" value="1"/>
</dbReference>
<keyword evidence="5" id="KW-1003">Cell membrane</keyword>
<evidence type="ECO:0000313" key="22">
    <source>
        <dbReference type="Proteomes" id="UP000008237"/>
    </source>
</evidence>
<dbReference type="SUPFAM" id="SSF54495">
    <property type="entry name" value="UBC-like"/>
    <property type="match status" value="1"/>
</dbReference>
<evidence type="ECO:0000256" key="9">
    <source>
        <dbReference type="ARBA" id="ARBA00022786"/>
    </source>
</evidence>
<sequence>MVAIEIFSSSVAYKYKSRIYSFASIVVFLFIVLSLITPLFIVYHAGGVWLRNRMHAEKPDVHFEYKYLLLAEVDPYEEPIVCTTFTTYKENKITDQCAMIKVRENDLNGDGEKDSLKFEAYFYTDRPVKSIKLLLFFNFQLKHLIQASIESIGVFDYVLTHEAQEVRFFGDLELRQKGLLRSEGLYETYNRSLELSDYSLHELLLYNFNRKSNIANERVTWRSGFSSDETVAVVGELFYVENFIHYQPSVWEELKWAWIQYLSCLLVFAYVSKHILVFLFTNRYLNTYIVKPWSSARIYVIGAMSTRSKEKVVAAFRKLFRSSDKITEQDGASGSTGSPSRRLLSRHHRPDAVTPAASSMPENSGTSRADHGNCFFKSKKSSGTSGQTMSMAEKGLRRLMKELSEIQRMQHHRDSTFTAELVNDNLFEWHVRLHKIDPESELAADMRELEIPHILLHVIFPENFPFAPPFMRVISPRIEKGFVMEGGAICMELLTPRGWASAYTVEAVITQFAASIVKGRVSSIFKSESGRVARKPKPNKEFTQRSAEESFKSLVKTHEKYGWVTPPLAEG</sequence>
<feature type="compositionally biased region" description="Polar residues" evidence="18">
    <location>
        <begin position="356"/>
        <end position="367"/>
    </location>
</feature>
<dbReference type="EMBL" id="GL448819">
    <property type="protein sequence ID" value="EFN83722.1"/>
    <property type="molecule type" value="Genomic_DNA"/>
</dbReference>
<evidence type="ECO:0000256" key="13">
    <source>
        <dbReference type="ARBA" id="ARBA00023136"/>
    </source>
</evidence>
<comment type="function">
    <text evidence="16">Transmembrane component of the tectonic-like complex, a complex localized at the transition zone of primary cilia and acting as a barrier that prevents diffusion of transmembrane proteins between the cilia and plasma membranes. Required for ciliogenesis and sonic hedgehog/SHH signaling.</text>
</comment>
<evidence type="ECO:0000256" key="5">
    <source>
        <dbReference type="ARBA" id="ARBA00022475"/>
    </source>
</evidence>
<dbReference type="Pfam" id="PF00179">
    <property type="entry name" value="UQ_con"/>
    <property type="match status" value="1"/>
</dbReference>
<dbReference type="Proteomes" id="UP000008237">
    <property type="component" value="Unassembled WGS sequence"/>
</dbReference>
<evidence type="ECO:0000256" key="4">
    <source>
        <dbReference type="ARBA" id="ARBA00015087"/>
    </source>
</evidence>
<evidence type="ECO:0000313" key="21">
    <source>
        <dbReference type="EMBL" id="EFN83722.1"/>
    </source>
</evidence>
<dbReference type="FunCoup" id="E2BKM4">
    <property type="interactions" value="42"/>
</dbReference>
<evidence type="ECO:0000256" key="3">
    <source>
        <dbReference type="ARBA" id="ARBA00012486"/>
    </source>
</evidence>
<evidence type="ECO:0000256" key="1">
    <source>
        <dbReference type="ARBA" id="ARBA00004272"/>
    </source>
</evidence>
<keyword evidence="11 19" id="KW-1133">Transmembrane helix</keyword>
<dbReference type="STRING" id="610380.E2BKM4"/>
<comment type="function">
    <text evidence="17">Probable E2 ubiquitin-protein ligase that catalyzes the covalent attachment of ubiquitin to target proteins. May facilitate the monoubiquitination and degradation of MTOR and CCNE1 through interaction with FBXW7.</text>
</comment>
<keyword evidence="12" id="KW-0969">Cilium</keyword>
<dbReference type="AlphaFoldDB" id="E2BKM4"/>
<dbReference type="GO" id="GO:0032880">
    <property type="term" value="P:regulation of protein localization"/>
    <property type="evidence" value="ECO:0007669"/>
    <property type="project" value="TreeGrafter"/>
</dbReference>
<dbReference type="InParanoid" id="E2BKM4"/>
<evidence type="ECO:0000256" key="11">
    <source>
        <dbReference type="ARBA" id="ARBA00022989"/>
    </source>
</evidence>
<evidence type="ECO:0000256" key="19">
    <source>
        <dbReference type="SAM" id="Phobius"/>
    </source>
</evidence>
<feature type="compositionally biased region" description="Low complexity" evidence="18">
    <location>
        <begin position="381"/>
        <end position="391"/>
    </location>
</feature>
<dbReference type="PANTHER" id="PTHR14605">
    <property type="entry name" value="CHST5 PROTEIN"/>
    <property type="match status" value="1"/>
</dbReference>
<keyword evidence="8" id="KW-0547">Nucleotide-binding</keyword>
<keyword evidence="15" id="KW-0966">Cell projection</keyword>
<keyword evidence="6" id="KW-0808">Transferase</keyword>
<dbReference type="InterPro" id="IPR016135">
    <property type="entry name" value="UBQ-conjugating_enzyme/RWD"/>
</dbReference>
<dbReference type="CDD" id="cd23802">
    <property type="entry name" value="UBCc_UBE2Q"/>
    <property type="match status" value="1"/>
</dbReference>
<dbReference type="FunFam" id="3.10.110.10:FF:000036">
    <property type="entry name" value="ubiquitin-conjugating enzyme E2Q-like protein 1"/>
    <property type="match status" value="1"/>
</dbReference>
<dbReference type="GO" id="GO:0061631">
    <property type="term" value="F:ubiquitin conjugating enzyme activity"/>
    <property type="evidence" value="ECO:0007669"/>
    <property type="project" value="UniProtKB-EC"/>
</dbReference>
<proteinExistence type="inferred from homology"/>
<organism evidence="22">
    <name type="scientific">Harpegnathos saltator</name>
    <name type="common">Jerdon's jumping ant</name>
    <dbReference type="NCBI Taxonomy" id="610380"/>
    <lineage>
        <taxon>Eukaryota</taxon>
        <taxon>Metazoa</taxon>
        <taxon>Ecdysozoa</taxon>
        <taxon>Arthropoda</taxon>
        <taxon>Hexapoda</taxon>
        <taxon>Insecta</taxon>
        <taxon>Pterygota</taxon>
        <taxon>Neoptera</taxon>
        <taxon>Endopterygota</taxon>
        <taxon>Hymenoptera</taxon>
        <taxon>Apocrita</taxon>
        <taxon>Aculeata</taxon>
        <taxon>Formicoidea</taxon>
        <taxon>Formicidae</taxon>
        <taxon>Ponerinae</taxon>
        <taxon>Ponerini</taxon>
        <taxon>Harpegnathos</taxon>
    </lineage>
</organism>
<keyword evidence="13 19" id="KW-0472">Membrane</keyword>
<evidence type="ECO:0000256" key="12">
    <source>
        <dbReference type="ARBA" id="ARBA00023069"/>
    </source>
</evidence>
<dbReference type="Pfam" id="PF10149">
    <property type="entry name" value="TM231"/>
    <property type="match status" value="1"/>
</dbReference>
<evidence type="ECO:0000256" key="18">
    <source>
        <dbReference type="SAM" id="MobiDB-lite"/>
    </source>
</evidence>
<evidence type="ECO:0000256" key="14">
    <source>
        <dbReference type="ARBA" id="ARBA00023180"/>
    </source>
</evidence>
<keyword evidence="14" id="KW-0325">Glycoprotein</keyword>
<keyword evidence="9" id="KW-0833">Ubl conjugation pathway</keyword>
<evidence type="ECO:0000256" key="10">
    <source>
        <dbReference type="ARBA" id="ARBA00022840"/>
    </source>
</evidence>
<dbReference type="GO" id="GO:0035869">
    <property type="term" value="C:ciliary transition zone"/>
    <property type="evidence" value="ECO:0007669"/>
    <property type="project" value="TreeGrafter"/>
</dbReference>
<dbReference type="InterPro" id="IPR000608">
    <property type="entry name" value="UBC"/>
</dbReference>
<keyword evidence="10" id="KW-0067">ATP-binding</keyword>
<evidence type="ECO:0000256" key="7">
    <source>
        <dbReference type="ARBA" id="ARBA00022692"/>
    </source>
</evidence>
<keyword evidence="7 19" id="KW-0812">Transmembrane</keyword>
<comment type="subcellular location">
    <subcellularLocation>
        <location evidence="1">Cell projection</location>
        <location evidence="1">Cilium membrane</location>
        <topology evidence="1">Multi-pass membrane protein</topology>
    </subcellularLocation>
</comment>
<dbReference type="EC" id="2.3.2.23" evidence="3"/>
<dbReference type="OrthoDB" id="109543at2759"/>
<feature type="transmembrane region" description="Helical" evidence="19">
    <location>
        <begin position="19"/>
        <end position="43"/>
    </location>
</feature>
<dbReference type="OMA" id="FIVYHAG"/>
<dbReference type="InterPro" id="IPR019306">
    <property type="entry name" value="TMEM231"/>
</dbReference>
<evidence type="ECO:0000256" key="6">
    <source>
        <dbReference type="ARBA" id="ARBA00022679"/>
    </source>
</evidence>
<evidence type="ECO:0000256" key="16">
    <source>
        <dbReference type="ARBA" id="ARBA00024803"/>
    </source>
</evidence>
<feature type="domain" description="UBC core" evidence="20">
    <location>
        <begin position="394"/>
        <end position="564"/>
    </location>
</feature>
<evidence type="ECO:0000259" key="20">
    <source>
        <dbReference type="PROSITE" id="PS50127"/>
    </source>
</evidence>
<gene>
    <name evidence="21" type="ORF">EAI_17111</name>
</gene>
<accession>E2BKM4</accession>
<dbReference type="PANTHER" id="PTHR14605:SF1">
    <property type="entry name" value="TRANSMEMBRANE PROTEIN 231"/>
    <property type="match status" value="1"/>
</dbReference>
<keyword evidence="22" id="KW-1185">Reference proteome</keyword>
<evidence type="ECO:0000256" key="2">
    <source>
        <dbReference type="ARBA" id="ARBA00009082"/>
    </source>
</evidence>
<evidence type="ECO:0000256" key="15">
    <source>
        <dbReference type="ARBA" id="ARBA00023273"/>
    </source>
</evidence>
<dbReference type="PROSITE" id="PS50127">
    <property type="entry name" value="UBC_2"/>
    <property type="match status" value="1"/>
</dbReference>
<evidence type="ECO:0000256" key="8">
    <source>
        <dbReference type="ARBA" id="ARBA00022741"/>
    </source>
</evidence>
<dbReference type="GO" id="GO:0005524">
    <property type="term" value="F:ATP binding"/>
    <property type="evidence" value="ECO:0007669"/>
    <property type="project" value="UniProtKB-KW"/>
</dbReference>
<reference evidence="21 22" key="1">
    <citation type="journal article" date="2010" name="Science">
        <title>Genomic comparison of the ants Camponotus floridanus and Harpegnathos saltator.</title>
        <authorList>
            <person name="Bonasio R."/>
            <person name="Zhang G."/>
            <person name="Ye C."/>
            <person name="Mutti N.S."/>
            <person name="Fang X."/>
            <person name="Qin N."/>
            <person name="Donahue G."/>
            <person name="Yang P."/>
            <person name="Li Q."/>
            <person name="Li C."/>
            <person name="Zhang P."/>
            <person name="Huang Z."/>
            <person name="Berger S.L."/>
            <person name="Reinberg D."/>
            <person name="Wang J."/>
            <person name="Liebig J."/>
        </authorList>
    </citation>
    <scope>NUCLEOTIDE SEQUENCE [LARGE SCALE GENOMIC DNA]</scope>
    <source>
        <strain evidence="21 22">R22 G/1</strain>
    </source>
</reference>
<dbReference type="GO" id="GO:0060170">
    <property type="term" value="C:ciliary membrane"/>
    <property type="evidence" value="ECO:0007669"/>
    <property type="project" value="UniProtKB-SubCell"/>
</dbReference>
<comment type="similarity">
    <text evidence="2">Belongs to the TMEM231 family.</text>
</comment>
<dbReference type="GO" id="GO:0060271">
    <property type="term" value="P:cilium assembly"/>
    <property type="evidence" value="ECO:0007669"/>
    <property type="project" value="TreeGrafter"/>
</dbReference>
<evidence type="ECO:0000256" key="17">
    <source>
        <dbReference type="ARBA" id="ARBA00055455"/>
    </source>
</evidence>